<feature type="domain" description="KNTC1 second ARM-repeats" evidence="5">
    <location>
        <begin position="748"/>
        <end position="913"/>
    </location>
</feature>
<evidence type="ECO:0000313" key="7">
    <source>
        <dbReference type="EMBL" id="KAK6182556.1"/>
    </source>
</evidence>
<dbReference type="SUPFAM" id="SSF50978">
    <property type="entry name" value="WD40 repeat-like"/>
    <property type="match status" value="1"/>
</dbReference>
<dbReference type="GO" id="GO:0005828">
    <property type="term" value="C:kinetochore microtubule"/>
    <property type="evidence" value="ECO:0007669"/>
    <property type="project" value="TreeGrafter"/>
</dbReference>
<dbReference type="InterPro" id="IPR036322">
    <property type="entry name" value="WD40_repeat_dom_sf"/>
</dbReference>
<dbReference type="InterPro" id="IPR001680">
    <property type="entry name" value="WD40_rpt"/>
</dbReference>
<keyword evidence="8" id="KW-1185">Reference proteome</keyword>
<name>A0AAN8JTS2_PATCE</name>
<dbReference type="Proteomes" id="UP001347796">
    <property type="component" value="Unassembled WGS sequence"/>
</dbReference>
<dbReference type="InterPro" id="IPR055402">
    <property type="entry name" value="KNTC1_N"/>
</dbReference>
<gene>
    <name evidence="7" type="ORF">SNE40_010211</name>
</gene>
<feature type="domain" description="KNTC1 N-terminal" evidence="3">
    <location>
        <begin position="18"/>
        <end position="378"/>
    </location>
</feature>
<feature type="region of interest" description="Disordered" evidence="1">
    <location>
        <begin position="1159"/>
        <end position="1178"/>
    </location>
</feature>
<feature type="compositionally biased region" description="Polar residues" evidence="1">
    <location>
        <begin position="1159"/>
        <end position="1174"/>
    </location>
</feature>
<dbReference type="InterPro" id="IPR015943">
    <property type="entry name" value="WD40/YVTN_repeat-like_dom_sf"/>
</dbReference>
<dbReference type="InterPro" id="IPR052802">
    <property type="entry name" value="KNTC1"/>
</dbReference>
<proteinExistence type="predicted"/>
<evidence type="ECO:0000259" key="6">
    <source>
        <dbReference type="Pfam" id="PF24520"/>
    </source>
</evidence>
<evidence type="ECO:0000259" key="3">
    <source>
        <dbReference type="Pfam" id="PF24506"/>
    </source>
</evidence>
<dbReference type="Pfam" id="PF24516">
    <property type="entry name" value="ARM_KNTC1_2nd"/>
    <property type="match status" value="1"/>
</dbReference>
<accession>A0AAN8JTS2</accession>
<feature type="domain" description="KNTC1 first ARM-repeats" evidence="6">
    <location>
        <begin position="387"/>
        <end position="636"/>
    </location>
</feature>
<comment type="caution">
    <text evidence="7">The sequence shown here is derived from an EMBL/GenBank/DDBJ whole genome shotgun (WGS) entry which is preliminary data.</text>
</comment>
<dbReference type="GO" id="GO:1903394">
    <property type="term" value="P:protein localization to kinetochore involved in kinetochore assembly"/>
    <property type="evidence" value="ECO:0007669"/>
    <property type="project" value="TreeGrafter"/>
</dbReference>
<dbReference type="InterPro" id="IPR019527">
    <property type="entry name" value="RZZ-complex_KNTC1/ROD_C"/>
</dbReference>
<dbReference type="GO" id="GO:0000070">
    <property type="term" value="P:mitotic sister chromatid segregation"/>
    <property type="evidence" value="ECO:0007669"/>
    <property type="project" value="TreeGrafter"/>
</dbReference>
<dbReference type="InterPro" id="IPR055404">
    <property type="entry name" value="ARM_KNTC1_2nd"/>
</dbReference>
<dbReference type="Pfam" id="PF24520">
    <property type="entry name" value="ARM_KNTC1_1st"/>
    <property type="match status" value="1"/>
</dbReference>
<protein>
    <recommendedName>
        <fullName evidence="9">Kinetochore-associated protein 1</fullName>
    </recommendedName>
</protein>
<evidence type="ECO:0008006" key="9">
    <source>
        <dbReference type="Google" id="ProtNLM"/>
    </source>
</evidence>
<evidence type="ECO:0000256" key="1">
    <source>
        <dbReference type="SAM" id="MobiDB-lite"/>
    </source>
</evidence>
<reference evidence="7 8" key="1">
    <citation type="submission" date="2024-01" db="EMBL/GenBank/DDBJ databases">
        <title>The genome of the rayed Mediterranean limpet Patella caerulea (Linnaeus, 1758).</title>
        <authorList>
            <person name="Anh-Thu Weber A."/>
            <person name="Halstead-Nussloch G."/>
        </authorList>
    </citation>
    <scope>NUCLEOTIDE SEQUENCE [LARGE SCALE GENOMIC DNA]</scope>
    <source>
        <strain evidence="7">AATW-2023a</strain>
        <tissue evidence="7">Whole specimen</tissue>
    </source>
</reference>
<sequence>MSGWICVNTDFDGDETAHFGPRKETGTSLYQVDTLATISSQEKNRSKQLKVVSSVLGDFGCLAICKDLSIFKDFQFAFTLSFDDVVDAVGWSPNGSLLVVGTKDGKIYLVETETYQILFTFAIFPEASITNGAAFRRILFQEKHNEELVCDVFFLSTDGLVCIMKNLDLSIFTEGPENMGARLKNQMKLEKIETNKYHTISTTEIISYKDHFYTFGKGDCIICKWSFEGDEVRLINEEGSIYGDDTGIILAKLSSDGKHLFTVNEDKILTMWNTQIFVIARIWHDIVIMDFQLLETSEIKNNGTEGMKLVILTKDTNSSILSVQELPSLNTVYTLQLNEFTYIANCNPYQESLYVAEGCCEESNPSTIETIRYRCLTEARPETRLSRLLNKKLFEQAEEFAKKFNLDVELVYAVKVNDILDQVASWNSGNHSTESINNMIEDLWRCLDLITDDLQIAESCMKAALPTYHETNKLLQYCKTRLIKLASTKPSPETAQRQQNLLTEVLEISHRFLTYRIIYGIDEYSASDWDIFMNANLLKKSINALSRGQQHIAITLWKRHKTEWNKMMNMKVIQQLLRTIPVEIYANELIDWFKDDLIPYISTTIPLAMKLVVNWILDKITNMELSEKKGWPLNALQFGQTLYKKISEVLQINLTDSVSPADNAAKTEINVKYDVQPLGTMVIDLQNLYNLEIKNSCRLSLAQFQQETTESISFRMLDQIKAVELIVPALQRQIIPYLEEHDLNVDYILSRYVKDLVERCGHIRPTLGTSLWESKTEAIIGVIKDNREKCLAILDIMRIAPLPWTEDTENMIQSGLKLNHPMVVELKEQCRLVEVKKLMYKYGLKNMEVPSQDKAAHLIKYMLKRDLPTAVEDAIKVSDALELTCKVELYKVRALFLIEENRISDYVELLRSLPSDLATSTGQHIVNYTLLLEDTKLEYFEVSRQKKKSFTEAAVATATYLQTLVHDAMEIDEWKNLQKIFHNILALQCEYGEYMTVEQYKDESYREDVIFISHAVKFFTASSSTDNNKKAVNYFEIYRLADLLMIPRVKFQSRLAVYAANKGDISTAVNLCNKLFDCDPSPVKEEAIFQVCQAFIKLLSDCDMELDEIRTLPEIAYQLASQALTECSQDRLCEYLELSKSTQLLTSISNECEATGLTPINNRNTRKPSVSTSGKSKDDRYKTWTFDTSFKEDSLVMNSAIVLPLVANFLKTNPFLKIESVEQGDSMLESCFNASILLIQHLKGNSHFELTFRIVMYIISMEMQLLDMSFLEIKDELAALMKKIEKIEQKSFPLIKELLFGILAKLFNCTKVDHKFGFACFLTLPNKVCMETMKKMMSSAGLNYKKLMAIATVGIGVGEIYDDPATIQTCQQLETNGTWGYRLGKFKIPFKDAFTGGSTEKLKVITQFAQSGVADVDTIKQFCKAFNLERDDGLYVYLENVLTKDNWDVEDTKKLRTRLSKASEIIEAVKEKGTLRKKLKQILLKTSVYDYESLEFILTELNRFDADPHTQQGLELLHYLKVYKRRGTPSEEELKYDSDNDRLELSTVLGALPAIGKTRMPYHLLMGEKLWKIITPELDSSSVKMWIPIAHVLKLKVDEIYLIAAQNMVMKHVACQKSEVKQTDSASADKSKCNWNFDERDIRFLESIEALLSNVSDINLVLACSSWLVKHLPMGGEKILGLKCCVKFAEKSKLMCKDDHQQRKKAEQAYIKFSTVLKKLSTQRVLFYHNITDPEILKLSTQPSELINKLYELPCVTADALDVSIEKHDVNTMVKEIVEIHGLNLRNICMSLIEKWLPSSASKQNEDATCTFSFNSFKLSDQPVEMDDDDANLKRVMYILQKDAVKENALYLYNFAESNNSTITNLCKARALLCLLRIVDERTIKDTWSVTIQEVRHKLRIRSYLVDLSELHIQHSASTFEECNKEGLVRGIWKNHNHQKTGILLVCALCLDYNINSPQLWDGILKQLFLLSNLKNLEYVLVRLSAVGNVWSLPYYTKAWQHLLSSSLSQVSAPLDDSQIEECLHYFNLLYQCPVTCNLNLQQLAQQYENLDLDICAAACLLMSPDSDRDCVNGILKGSNRDYLEKLETLTKLGMTSIAVTQVREAVFAMILEDDDYVAVIDSPSEKSFFVYVIKNDQINGLLEFALSNERLKEAKALFQLYINSNNKMMNDVMNYMANNGTNSEMEAYLKMHDITVVGI</sequence>
<dbReference type="SMART" id="SM00320">
    <property type="entry name" value="WD40"/>
    <property type="match status" value="2"/>
</dbReference>
<evidence type="ECO:0000259" key="4">
    <source>
        <dbReference type="Pfam" id="PF24515"/>
    </source>
</evidence>
<feature type="domain" description="RZZ complex subunit KNTC1/ROD C-terminal" evidence="2">
    <location>
        <begin position="1551"/>
        <end position="2090"/>
    </location>
</feature>
<dbReference type="GO" id="GO:0007094">
    <property type="term" value="P:mitotic spindle assembly checkpoint signaling"/>
    <property type="evidence" value="ECO:0007669"/>
    <property type="project" value="TreeGrafter"/>
</dbReference>
<evidence type="ECO:0000259" key="5">
    <source>
        <dbReference type="Pfam" id="PF24516"/>
    </source>
</evidence>
<dbReference type="PANTHER" id="PTHR15688:SF1">
    <property type="entry name" value="KINETOCHORE-ASSOCIATED PROTEIN 1"/>
    <property type="match status" value="1"/>
</dbReference>
<dbReference type="Pfam" id="PF10493">
    <property type="entry name" value="Rod_C"/>
    <property type="match status" value="1"/>
</dbReference>
<dbReference type="GO" id="GO:1990423">
    <property type="term" value="C:RZZ complex"/>
    <property type="evidence" value="ECO:0007669"/>
    <property type="project" value="TreeGrafter"/>
</dbReference>
<evidence type="ECO:0000259" key="2">
    <source>
        <dbReference type="Pfam" id="PF10493"/>
    </source>
</evidence>
<dbReference type="GO" id="GO:0005737">
    <property type="term" value="C:cytoplasm"/>
    <property type="evidence" value="ECO:0007669"/>
    <property type="project" value="TreeGrafter"/>
</dbReference>
<dbReference type="Pfam" id="PF24515">
    <property type="entry name" value="ARM_KNTC1_3rd"/>
    <property type="match status" value="1"/>
</dbReference>
<dbReference type="Pfam" id="PF24506">
    <property type="entry name" value="KNTC1_N"/>
    <property type="match status" value="1"/>
</dbReference>
<dbReference type="EMBL" id="JAZGQO010000007">
    <property type="protein sequence ID" value="KAK6182556.1"/>
    <property type="molecule type" value="Genomic_DNA"/>
</dbReference>
<dbReference type="InterPro" id="IPR055403">
    <property type="entry name" value="ARM_KNTC1_1st"/>
</dbReference>
<evidence type="ECO:0000313" key="8">
    <source>
        <dbReference type="Proteomes" id="UP001347796"/>
    </source>
</evidence>
<dbReference type="InterPro" id="IPR055405">
    <property type="entry name" value="ARM_KNTC1_3rd"/>
</dbReference>
<organism evidence="7 8">
    <name type="scientific">Patella caerulea</name>
    <name type="common">Rayed Mediterranean limpet</name>
    <dbReference type="NCBI Taxonomy" id="87958"/>
    <lineage>
        <taxon>Eukaryota</taxon>
        <taxon>Metazoa</taxon>
        <taxon>Spiralia</taxon>
        <taxon>Lophotrochozoa</taxon>
        <taxon>Mollusca</taxon>
        <taxon>Gastropoda</taxon>
        <taxon>Patellogastropoda</taxon>
        <taxon>Patelloidea</taxon>
        <taxon>Patellidae</taxon>
        <taxon>Patella</taxon>
    </lineage>
</organism>
<feature type="domain" description="KNTC1 third ARM-repeats" evidence="4">
    <location>
        <begin position="1296"/>
        <end position="1498"/>
    </location>
</feature>
<dbReference type="Gene3D" id="2.130.10.10">
    <property type="entry name" value="YVTN repeat-like/Quinoprotein amine dehydrogenase"/>
    <property type="match status" value="1"/>
</dbReference>
<dbReference type="PANTHER" id="PTHR15688">
    <property type="entry name" value="KINETOCHORE-ASSOCIATED PROTEIN 1"/>
    <property type="match status" value="1"/>
</dbReference>
<dbReference type="GO" id="GO:0031267">
    <property type="term" value="F:small GTPase binding"/>
    <property type="evidence" value="ECO:0007669"/>
    <property type="project" value="TreeGrafter"/>
</dbReference>